<feature type="region of interest" description="Disordered" evidence="1">
    <location>
        <begin position="283"/>
        <end position="393"/>
    </location>
</feature>
<dbReference type="PANTHER" id="PTHR10551">
    <property type="entry name" value="FASCIN"/>
    <property type="match status" value="1"/>
</dbReference>
<name>A0A804QP18_MAIZE</name>
<reference evidence="3" key="1">
    <citation type="journal article" date="2009" name="Science">
        <title>The B73 maize genome: complexity, diversity, and dynamics.</title>
        <authorList>
            <person name="Schnable P.S."/>
            <person name="Ware D."/>
            <person name="Fulton R.S."/>
            <person name="Stein J.C."/>
            <person name="Wei F."/>
            <person name="Pasternak S."/>
            <person name="Liang C."/>
            <person name="Zhang J."/>
            <person name="Fulton L."/>
            <person name="Graves T.A."/>
            <person name="Minx P."/>
            <person name="Reily A.D."/>
            <person name="Courtney L."/>
            <person name="Kruchowski S.S."/>
            <person name="Tomlinson C."/>
            <person name="Strong C."/>
            <person name="Delehaunty K."/>
            <person name="Fronick C."/>
            <person name="Courtney B."/>
            <person name="Rock S.M."/>
            <person name="Belter E."/>
            <person name="Du F."/>
            <person name="Kim K."/>
            <person name="Abbott R.M."/>
            <person name="Cotton M."/>
            <person name="Levy A."/>
            <person name="Marchetto P."/>
            <person name="Ochoa K."/>
            <person name="Jackson S.M."/>
            <person name="Gillam B."/>
            <person name="Chen W."/>
            <person name="Yan L."/>
            <person name="Higginbotham J."/>
            <person name="Cardenas M."/>
            <person name="Waligorski J."/>
            <person name="Applebaum E."/>
            <person name="Phelps L."/>
            <person name="Falcone J."/>
            <person name="Kanchi K."/>
            <person name="Thane T."/>
            <person name="Scimone A."/>
            <person name="Thane N."/>
            <person name="Henke J."/>
            <person name="Wang T."/>
            <person name="Ruppert J."/>
            <person name="Shah N."/>
            <person name="Rotter K."/>
            <person name="Hodges J."/>
            <person name="Ingenthron E."/>
            <person name="Cordes M."/>
            <person name="Kohlberg S."/>
            <person name="Sgro J."/>
            <person name="Delgado B."/>
            <person name="Mead K."/>
            <person name="Chinwalla A."/>
            <person name="Leonard S."/>
            <person name="Crouse K."/>
            <person name="Collura K."/>
            <person name="Kudrna D."/>
            <person name="Currie J."/>
            <person name="He R."/>
            <person name="Angelova A."/>
            <person name="Rajasekar S."/>
            <person name="Mueller T."/>
            <person name="Lomeli R."/>
            <person name="Scara G."/>
            <person name="Ko A."/>
            <person name="Delaney K."/>
            <person name="Wissotski M."/>
            <person name="Lopez G."/>
            <person name="Campos D."/>
            <person name="Braidotti M."/>
            <person name="Ashley E."/>
            <person name="Golser W."/>
            <person name="Kim H."/>
            <person name="Lee S."/>
            <person name="Lin J."/>
            <person name="Dujmic Z."/>
            <person name="Kim W."/>
            <person name="Talag J."/>
            <person name="Zuccolo A."/>
            <person name="Fan C."/>
            <person name="Sebastian A."/>
            <person name="Kramer M."/>
            <person name="Spiegel L."/>
            <person name="Nascimento L."/>
            <person name="Zutavern T."/>
            <person name="Miller B."/>
            <person name="Ambroise C."/>
            <person name="Muller S."/>
            <person name="Spooner W."/>
            <person name="Narechania A."/>
            <person name="Ren L."/>
            <person name="Wei S."/>
            <person name="Kumari S."/>
            <person name="Faga B."/>
            <person name="Levy M.J."/>
            <person name="McMahan L."/>
            <person name="Van Buren P."/>
            <person name="Vaughn M.W."/>
            <person name="Ying K."/>
            <person name="Yeh C.-T."/>
            <person name="Emrich S.J."/>
            <person name="Jia Y."/>
            <person name="Kalyanaraman A."/>
            <person name="Hsia A.-P."/>
            <person name="Barbazuk W.B."/>
            <person name="Baucom R.S."/>
            <person name="Brutnell T.P."/>
            <person name="Carpita N.C."/>
            <person name="Chaparro C."/>
            <person name="Chia J.-M."/>
            <person name="Deragon J.-M."/>
            <person name="Estill J.C."/>
            <person name="Fu Y."/>
            <person name="Jeddeloh J.A."/>
            <person name="Han Y."/>
            <person name="Lee H."/>
            <person name="Li P."/>
            <person name="Lisch D.R."/>
            <person name="Liu S."/>
            <person name="Liu Z."/>
            <person name="Nagel D.H."/>
            <person name="McCann M.C."/>
            <person name="SanMiguel P."/>
            <person name="Myers A.M."/>
            <person name="Nettleton D."/>
            <person name="Nguyen J."/>
            <person name="Penning B.W."/>
            <person name="Ponnala L."/>
            <person name="Schneider K.L."/>
            <person name="Schwartz D.C."/>
            <person name="Sharma A."/>
            <person name="Soderlund C."/>
            <person name="Springer N.M."/>
            <person name="Sun Q."/>
            <person name="Wang H."/>
            <person name="Waterman M."/>
            <person name="Westerman R."/>
            <person name="Wolfgruber T.K."/>
            <person name="Yang L."/>
            <person name="Yu Y."/>
            <person name="Zhang L."/>
            <person name="Zhou S."/>
            <person name="Zhu Q."/>
            <person name="Bennetzen J.L."/>
            <person name="Dawe R.K."/>
            <person name="Jiang J."/>
            <person name="Jiang N."/>
            <person name="Presting G.G."/>
            <person name="Wessler S.R."/>
            <person name="Aluru S."/>
            <person name="Martienssen R.A."/>
            <person name="Clifton S.W."/>
            <person name="McCombie W.R."/>
            <person name="Wing R.A."/>
            <person name="Wilson R.K."/>
        </authorList>
    </citation>
    <scope>NUCLEOTIDE SEQUENCE [LARGE SCALE GENOMIC DNA]</scope>
    <source>
        <strain evidence="3">cv. B73</strain>
    </source>
</reference>
<dbReference type="GO" id="GO:0051015">
    <property type="term" value="F:actin filament binding"/>
    <property type="evidence" value="ECO:0007669"/>
    <property type="project" value="InterPro"/>
</dbReference>
<keyword evidence="4" id="KW-1267">Proteomics identification</keyword>
<gene>
    <name evidence="2" type="primary">LOC100284407</name>
</gene>
<evidence type="ECO:0000313" key="2">
    <source>
        <dbReference type="EnsemblPlants" id="Zm00001eb347530_P002"/>
    </source>
</evidence>
<feature type="compositionally biased region" description="Basic residues" evidence="1">
    <location>
        <begin position="118"/>
        <end position="127"/>
    </location>
</feature>
<evidence type="ECO:0000256" key="1">
    <source>
        <dbReference type="SAM" id="MobiDB-lite"/>
    </source>
</evidence>
<dbReference type="InterPro" id="IPR017853">
    <property type="entry name" value="GH"/>
</dbReference>
<keyword evidence="3" id="KW-1185">Reference proteome</keyword>
<organism evidence="2 3">
    <name type="scientific">Zea mays</name>
    <name type="common">Maize</name>
    <dbReference type="NCBI Taxonomy" id="4577"/>
    <lineage>
        <taxon>Eukaryota</taxon>
        <taxon>Viridiplantae</taxon>
        <taxon>Streptophyta</taxon>
        <taxon>Embryophyta</taxon>
        <taxon>Tracheophyta</taxon>
        <taxon>Spermatophyta</taxon>
        <taxon>Magnoliopsida</taxon>
        <taxon>Liliopsida</taxon>
        <taxon>Poales</taxon>
        <taxon>Poaceae</taxon>
        <taxon>PACMAD clade</taxon>
        <taxon>Panicoideae</taxon>
        <taxon>Andropogonodae</taxon>
        <taxon>Andropogoneae</taxon>
        <taxon>Tripsacinae</taxon>
        <taxon>Zea</taxon>
    </lineage>
</organism>
<dbReference type="EnsemblPlants" id="Zm00001eb347530_T002">
    <property type="protein sequence ID" value="Zm00001eb347530_P002"/>
    <property type="gene ID" value="Zm00001eb347530"/>
</dbReference>
<dbReference type="AlphaFoldDB" id="A0A804QP18"/>
<dbReference type="OrthoDB" id="62120at2759"/>
<dbReference type="Gene3D" id="3.20.20.80">
    <property type="entry name" value="Glycosidases"/>
    <property type="match status" value="1"/>
</dbReference>
<protein>
    <submittedName>
        <fullName evidence="2">Uncharacterized protein</fullName>
    </submittedName>
</protein>
<feature type="compositionally biased region" description="Basic residues" evidence="1">
    <location>
        <begin position="154"/>
        <end position="170"/>
    </location>
</feature>
<feature type="region of interest" description="Disordered" evidence="1">
    <location>
        <begin position="86"/>
        <end position="215"/>
    </location>
</feature>
<dbReference type="InterPro" id="IPR010431">
    <property type="entry name" value="Fascin"/>
</dbReference>
<dbReference type="SUPFAM" id="SSF51445">
    <property type="entry name" value="(Trans)glycosidases"/>
    <property type="match status" value="1"/>
</dbReference>
<feature type="compositionally biased region" description="Basic and acidic residues" evidence="1">
    <location>
        <begin position="195"/>
        <end position="213"/>
    </location>
</feature>
<accession>A0A804QP18</accession>
<evidence type="ECO:0000313" key="3">
    <source>
        <dbReference type="Proteomes" id="UP000007305"/>
    </source>
</evidence>
<reference evidence="2" key="2">
    <citation type="submission" date="2019-07" db="EMBL/GenBank/DDBJ databases">
        <authorList>
            <person name="Seetharam A."/>
            <person name="Woodhouse M."/>
            <person name="Cannon E."/>
        </authorList>
    </citation>
    <scope>NUCLEOTIDE SEQUENCE [LARGE SCALE GENOMIC DNA]</scope>
    <source>
        <strain evidence="2">cv. B73</strain>
    </source>
</reference>
<dbReference type="Gramene" id="Zm00001eb347530_T002">
    <property type="protein sequence ID" value="Zm00001eb347530_P002"/>
    <property type="gene ID" value="Zm00001eb347530"/>
</dbReference>
<evidence type="ECO:0007829" key="4">
    <source>
        <dbReference type="PeptideAtlas" id="A0A804QP18"/>
    </source>
</evidence>
<sequence>RQRRQANGFPRWFEAARDARLLRPPVPVRLVVRSQEDAAACAYYGQEAAATGSVVVPAEPSGLVSGSPRPGGVPRRLARHRGLDSALPLRRHPQQRPPGWHAAAVQVGAAEDVPDRGQRRRRRRRGQPHAGLRLGDVQAVEAERHDVQLPHVRQPVRGHRRQRRHHRRDGHHAGPAGDVPDSAVPLRQEQGPDQGGERLLRPGDSDRRSDSGLRRAHAVVRLRRVSVPDDHRRAAAARGVPALQRLRRRQGRAAAEGALEHVHSGGRLQVLCVEWADRSEDPRRMVDRQRPQPARSVRRRLPPSPGQRLQMGREARAGCHRRPARSSRVAEPLGAQLVPRRHAGVGNHGRQHRADGAGHRFPRVQVRDEPEAAGGGAAERAAGAWSDPGQPHQNIDFVRTNFSGELAAVTTRDGPLTFVGEWVAEWKVPNATKEEYQKYAAAQMNVYGQATFGWAYWTAKNANNHWDLEWMIRNGYISLKG</sequence>
<proteinExistence type="evidence at protein level"/>
<dbReference type="PANTHER" id="PTHR10551:SF28">
    <property type="entry name" value="OS05G0244500 PROTEIN"/>
    <property type="match status" value="1"/>
</dbReference>
<reference evidence="2" key="3">
    <citation type="submission" date="2021-05" db="UniProtKB">
        <authorList>
            <consortium name="EnsemblPlants"/>
        </authorList>
    </citation>
    <scope>IDENTIFICATION</scope>
    <source>
        <strain evidence="2">cv. B73</strain>
    </source>
</reference>
<dbReference type="Proteomes" id="UP000007305">
    <property type="component" value="Chromosome 8"/>
</dbReference>
<dbReference type="GO" id="GO:0007015">
    <property type="term" value="P:actin filament organization"/>
    <property type="evidence" value="ECO:0007669"/>
    <property type="project" value="InterPro"/>
</dbReference>